<gene>
    <name evidence="2" type="ORF">QFW77_18620</name>
</gene>
<proteinExistence type="predicted"/>
<reference evidence="2 3" key="1">
    <citation type="submission" date="2023-04" db="EMBL/GenBank/DDBJ databases">
        <title>Luteimonas endophyticus RD2P54.</title>
        <authorList>
            <person name="Sun J.-Q."/>
        </authorList>
    </citation>
    <scope>NUCLEOTIDE SEQUENCE [LARGE SCALE GENOMIC DNA]</scope>
    <source>
        <strain evidence="2 3">RD2P54</strain>
    </source>
</reference>
<organism evidence="2 3">
    <name type="scientific">Luteimonas endophytica</name>
    <dbReference type="NCBI Taxonomy" id="3042023"/>
    <lineage>
        <taxon>Bacteria</taxon>
        <taxon>Pseudomonadati</taxon>
        <taxon>Pseudomonadota</taxon>
        <taxon>Gammaproteobacteria</taxon>
        <taxon>Lysobacterales</taxon>
        <taxon>Lysobacteraceae</taxon>
        <taxon>Luteimonas</taxon>
    </lineage>
</organism>
<dbReference type="EMBL" id="JARXRM010000046">
    <property type="protein sequence ID" value="MDH5824985.1"/>
    <property type="molecule type" value="Genomic_DNA"/>
</dbReference>
<evidence type="ECO:0008006" key="4">
    <source>
        <dbReference type="Google" id="ProtNLM"/>
    </source>
</evidence>
<keyword evidence="1" id="KW-0812">Transmembrane</keyword>
<evidence type="ECO:0000313" key="3">
    <source>
        <dbReference type="Proteomes" id="UP001156940"/>
    </source>
</evidence>
<accession>A0ABT6JDT7</accession>
<feature type="transmembrane region" description="Helical" evidence="1">
    <location>
        <begin position="35"/>
        <end position="52"/>
    </location>
</feature>
<evidence type="ECO:0000256" key="1">
    <source>
        <dbReference type="SAM" id="Phobius"/>
    </source>
</evidence>
<feature type="transmembrane region" description="Helical" evidence="1">
    <location>
        <begin position="6"/>
        <end position="23"/>
    </location>
</feature>
<keyword evidence="3" id="KW-1185">Reference proteome</keyword>
<sequence length="93" mass="9712">MSSLAYLLPATAAAVAFYLASAHQRLAPALRARTRALRVAAWAATSLSLALAHAQLGAWAGAFAALTALMAGMVALPYLDAWWQLRRGGPHVG</sequence>
<protein>
    <recommendedName>
        <fullName evidence="4">DUF3325 domain-containing protein</fullName>
    </recommendedName>
</protein>
<comment type="caution">
    <text evidence="2">The sequence shown here is derived from an EMBL/GenBank/DDBJ whole genome shotgun (WGS) entry which is preliminary data.</text>
</comment>
<name>A0ABT6JDT7_9GAMM</name>
<evidence type="ECO:0000313" key="2">
    <source>
        <dbReference type="EMBL" id="MDH5824985.1"/>
    </source>
</evidence>
<keyword evidence="1" id="KW-1133">Transmembrane helix</keyword>
<keyword evidence="1" id="KW-0472">Membrane</keyword>
<dbReference type="RefSeq" id="WP_280576374.1">
    <property type="nucleotide sequence ID" value="NZ_JARXRM010000046.1"/>
</dbReference>
<feature type="transmembrane region" description="Helical" evidence="1">
    <location>
        <begin position="58"/>
        <end position="79"/>
    </location>
</feature>
<dbReference type="Proteomes" id="UP001156940">
    <property type="component" value="Unassembled WGS sequence"/>
</dbReference>